<protein>
    <submittedName>
        <fullName evidence="4">ADP ribosylation factor 1</fullName>
    </submittedName>
</protein>
<dbReference type="AlphaFoldDB" id="A0AAV0B9V6"/>
<reference evidence="4" key="1">
    <citation type="submission" date="2022-06" db="EMBL/GenBank/DDBJ databases">
        <authorList>
            <consortium name="SYNGENTA / RWTH Aachen University"/>
        </authorList>
    </citation>
    <scope>NUCLEOTIDE SEQUENCE</scope>
</reference>
<dbReference type="GO" id="GO:0005525">
    <property type="term" value="F:GTP binding"/>
    <property type="evidence" value="ECO:0007669"/>
    <property type="project" value="UniProtKB-KW"/>
</dbReference>
<dbReference type="EMBL" id="CALTRL010004240">
    <property type="protein sequence ID" value="CAH7682697.1"/>
    <property type="molecule type" value="Genomic_DNA"/>
</dbReference>
<feature type="non-terminal residue" evidence="4">
    <location>
        <position position="1"/>
    </location>
</feature>
<evidence type="ECO:0000256" key="3">
    <source>
        <dbReference type="PIRSR" id="PIRSR606689-1"/>
    </source>
</evidence>
<dbReference type="Pfam" id="PF00025">
    <property type="entry name" value="Arf"/>
    <property type="match status" value="1"/>
</dbReference>
<proteinExistence type="predicted"/>
<accession>A0AAV0B9V6</accession>
<feature type="binding site" evidence="3">
    <location>
        <begin position="57"/>
        <end position="60"/>
    </location>
    <ligand>
        <name>GTP</name>
        <dbReference type="ChEBI" id="CHEBI:37565"/>
    </ligand>
</feature>
<name>A0AAV0B9V6_PHAPC</name>
<dbReference type="InterPro" id="IPR027417">
    <property type="entry name" value="P-loop_NTPase"/>
</dbReference>
<keyword evidence="1 3" id="KW-0547">Nucleotide-binding</keyword>
<evidence type="ECO:0000313" key="5">
    <source>
        <dbReference type="Proteomes" id="UP001153365"/>
    </source>
</evidence>
<evidence type="ECO:0000256" key="2">
    <source>
        <dbReference type="ARBA" id="ARBA00023134"/>
    </source>
</evidence>
<keyword evidence="5" id="KW-1185">Reference proteome</keyword>
<dbReference type="Proteomes" id="UP001153365">
    <property type="component" value="Unassembled WGS sequence"/>
</dbReference>
<dbReference type="GO" id="GO:0003924">
    <property type="term" value="F:GTPase activity"/>
    <property type="evidence" value="ECO:0007669"/>
    <property type="project" value="InterPro"/>
</dbReference>
<evidence type="ECO:0000313" key="4">
    <source>
        <dbReference type="EMBL" id="CAH7682697.1"/>
    </source>
</evidence>
<dbReference type="Gene3D" id="3.40.50.300">
    <property type="entry name" value="P-loop containing nucleotide triphosphate hydrolases"/>
    <property type="match status" value="1"/>
</dbReference>
<organism evidence="4 5">
    <name type="scientific">Phakopsora pachyrhizi</name>
    <name type="common">Asian soybean rust disease fungus</name>
    <dbReference type="NCBI Taxonomy" id="170000"/>
    <lineage>
        <taxon>Eukaryota</taxon>
        <taxon>Fungi</taxon>
        <taxon>Dikarya</taxon>
        <taxon>Basidiomycota</taxon>
        <taxon>Pucciniomycotina</taxon>
        <taxon>Pucciniomycetes</taxon>
        <taxon>Pucciniales</taxon>
        <taxon>Phakopsoraceae</taxon>
        <taxon>Phakopsora</taxon>
    </lineage>
</organism>
<evidence type="ECO:0000256" key="1">
    <source>
        <dbReference type="ARBA" id="ARBA00022741"/>
    </source>
</evidence>
<sequence length="90" mass="10070">GQLLIGPYWRCYYANTQTVIDMVDSNNRDQLPIAKAELLTVLSEDELNFAKLFVFENTQDQPNTLTPAKVSEGLGATVESLSPELFNKAY</sequence>
<dbReference type="PANTHER" id="PTHR11711">
    <property type="entry name" value="ADP RIBOSYLATION FACTOR-RELATED"/>
    <property type="match status" value="1"/>
</dbReference>
<gene>
    <name evidence="4" type="ORF">PPACK8108_LOCUS15770</name>
</gene>
<dbReference type="SUPFAM" id="SSF52540">
    <property type="entry name" value="P-loop containing nucleoside triphosphate hydrolases"/>
    <property type="match status" value="1"/>
</dbReference>
<dbReference type="InterPro" id="IPR006689">
    <property type="entry name" value="Small_GTPase_ARF/SAR"/>
</dbReference>
<dbReference type="InterPro" id="IPR024156">
    <property type="entry name" value="Small_GTPase_ARF"/>
</dbReference>
<keyword evidence="2 3" id="KW-0342">GTP-binding</keyword>
<comment type="caution">
    <text evidence="4">The sequence shown here is derived from an EMBL/GenBank/DDBJ whole genome shotgun (WGS) entry which is preliminary data.</text>
</comment>